<protein>
    <submittedName>
        <fullName evidence="1">Uncharacterized protein</fullName>
    </submittedName>
</protein>
<gene>
    <name evidence="1" type="ORF">AXF42_Ash021541</name>
</gene>
<sequence>MDLRWAMRFPLKALALSTVAPASPGSPLYGHPVSVTTISTAGKLAAFSADLMASSCASNIFV</sequence>
<dbReference type="AlphaFoldDB" id="A0A2H9ZUA7"/>
<reference evidence="1 2" key="1">
    <citation type="journal article" date="2017" name="Nature">
        <title>The Apostasia genome and the evolution of orchids.</title>
        <authorList>
            <person name="Zhang G.Q."/>
            <person name="Liu K.W."/>
            <person name="Li Z."/>
            <person name="Lohaus R."/>
            <person name="Hsiao Y.Y."/>
            <person name="Niu S.C."/>
            <person name="Wang J.Y."/>
            <person name="Lin Y.C."/>
            <person name="Xu Q."/>
            <person name="Chen L.J."/>
            <person name="Yoshida K."/>
            <person name="Fujiwara S."/>
            <person name="Wang Z.W."/>
            <person name="Zhang Y.Q."/>
            <person name="Mitsuda N."/>
            <person name="Wang M."/>
            <person name="Liu G.H."/>
            <person name="Pecoraro L."/>
            <person name="Huang H.X."/>
            <person name="Xiao X.J."/>
            <person name="Lin M."/>
            <person name="Wu X.Y."/>
            <person name="Wu W.L."/>
            <person name="Chen Y.Y."/>
            <person name="Chang S.B."/>
            <person name="Sakamoto S."/>
            <person name="Ohme-Takagi M."/>
            <person name="Yagi M."/>
            <person name="Zeng S.J."/>
            <person name="Shen C.Y."/>
            <person name="Yeh C.M."/>
            <person name="Luo Y.B."/>
            <person name="Tsai W.C."/>
            <person name="Van de Peer Y."/>
            <person name="Liu Z.J."/>
        </authorList>
    </citation>
    <scope>NUCLEOTIDE SEQUENCE [LARGE SCALE GENOMIC DNA]</scope>
    <source>
        <strain evidence="2">cv. Shenzhen</strain>
        <tissue evidence="1">Stem</tissue>
    </source>
</reference>
<evidence type="ECO:0000313" key="2">
    <source>
        <dbReference type="Proteomes" id="UP000236161"/>
    </source>
</evidence>
<dbReference type="EMBL" id="KZ453889">
    <property type="protein sequence ID" value="PKA46874.1"/>
    <property type="molecule type" value="Genomic_DNA"/>
</dbReference>
<accession>A0A2H9ZUA7</accession>
<dbReference type="Proteomes" id="UP000236161">
    <property type="component" value="Unassembled WGS sequence"/>
</dbReference>
<keyword evidence="2" id="KW-1185">Reference proteome</keyword>
<name>A0A2H9ZUA7_9ASPA</name>
<proteinExistence type="predicted"/>
<organism evidence="1 2">
    <name type="scientific">Apostasia shenzhenica</name>
    <dbReference type="NCBI Taxonomy" id="1088818"/>
    <lineage>
        <taxon>Eukaryota</taxon>
        <taxon>Viridiplantae</taxon>
        <taxon>Streptophyta</taxon>
        <taxon>Embryophyta</taxon>
        <taxon>Tracheophyta</taxon>
        <taxon>Spermatophyta</taxon>
        <taxon>Magnoliopsida</taxon>
        <taxon>Liliopsida</taxon>
        <taxon>Asparagales</taxon>
        <taxon>Orchidaceae</taxon>
        <taxon>Apostasioideae</taxon>
        <taxon>Apostasia</taxon>
    </lineage>
</organism>
<evidence type="ECO:0000313" key="1">
    <source>
        <dbReference type="EMBL" id="PKA46874.1"/>
    </source>
</evidence>